<keyword evidence="3" id="KW-1185">Reference proteome</keyword>
<dbReference type="STRING" id="118168.MC7420_1879"/>
<evidence type="ECO:0000313" key="2">
    <source>
        <dbReference type="EMBL" id="EDX76876.1"/>
    </source>
</evidence>
<sequence length="273" mass="30336">MTSNVSTQAQQAHTPEPTHVPLGIDPSVSSSLANPDVTEETAPDMIETVEQSDPLDSPHPVPWNWVLTTQAELAASDTVGLRYYRSQSLISPDGQYAAYSRISMQGQPEFYRSRVTSVMFLEDLQTGDLQTLTASSPLSDNPLVSNEDADMPGTFAILLPVSWSPSSDRLLARQFEGLFSTSFASDYAVIWDRQKNRTYTVAPEPIDYTHAVLLGWSQTHPNQVLFRVGELGEERWPVLSVDFQGETNLAFDDEPIVYGQVVNQVWTGPQARW</sequence>
<dbReference type="RefSeq" id="WP_006099834.1">
    <property type="nucleotide sequence ID" value="NZ_DS989845.1"/>
</dbReference>
<reference evidence="2 3" key="1">
    <citation type="submission" date="2008-07" db="EMBL/GenBank/DDBJ databases">
        <authorList>
            <person name="Tandeau de Marsac N."/>
            <person name="Ferriera S."/>
            <person name="Johnson J."/>
            <person name="Kravitz S."/>
            <person name="Beeson K."/>
            <person name="Sutton G."/>
            <person name="Rogers Y.-H."/>
            <person name="Friedman R."/>
            <person name="Frazier M."/>
            <person name="Venter J.C."/>
        </authorList>
    </citation>
    <scope>NUCLEOTIDE SEQUENCE [LARGE SCALE GENOMIC DNA]</scope>
    <source>
        <strain evidence="2 3">PCC 7420</strain>
    </source>
</reference>
<feature type="compositionally biased region" description="Polar residues" evidence="1">
    <location>
        <begin position="1"/>
        <end position="13"/>
    </location>
</feature>
<gene>
    <name evidence="2" type="ORF">MC7420_1879</name>
</gene>
<dbReference type="Proteomes" id="UP000003835">
    <property type="component" value="Unassembled WGS sequence"/>
</dbReference>
<protein>
    <submittedName>
        <fullName evidence="2">Uncharacterized protein</fullName>
    </submittedName>
</protein>
<accession>B4VM81</accession>
<organism evidence="2 3">
    <name type="scientific">Coleofasciculus chthonoplastes PCC 7420</name>
    <dbReference type="NCBI Taxonomy" id="118168"/>
    <lineage>
        <taxon>Bacteria</taxon>
        <taxon>Bacillati</taxon>
        <taxon>Cyanobacteriota</taxon>
        <taxon>Cyanophyceae</taxon>
        <taxon>Coleofasciculales</taxon>
        <taxon>Coleofasciculaceae</taxon>
        <taxon>Coleofasciculus</taxon>
    </lineage>
</organism>
<dbReference type="EMBL" id="DS989845">
    <property type="protein sequence ID" value="EDX76876.1"/>
    <property type="molecule type" value="Genomic_DNA"/>
</dbReference>
<evidence type="ECO:0000313" key="3">
    <source>
        <dbReference type="Proteomes" id="UP000003835"/>
    </source>
</evidence>
<evidence type="ECO:0000256" key="1">
    <source>
        <dbReference type="SAM" id="MobiDB-lite"/>
    </source>
</evidence>
<name>B4VM81_9CYAN</name>
<proteinExistence type="predicted"/>
<dbReference type="HOGENOM" id="CLU_078458_0_0_3"/>
<dbReference type="AlphaFoldDB" id="B4VM81"/>
<feature type="region of interest" description="Disordered" evidence="1">
    <location>
        <begin position="1"/>
        <end position="37"/>
    </location>
</feature>
<dbReference type="eggNOG" id="ENOG502ZAVG">
    <property type="taxonomic scope" value="Bacteria"/>
</dbReference>